<dbReference type="InterPro" id="IPR029006">
    <property type="entry name" value="ADF-H/Gelsolin-like_dom_sf"/>
</dbReference>
<organism evidence="2 3">
    <name type="scientific">Bonamia ostreae</name>
    <dbReference type="NCBI Taxonomy" id="126728"/>
    <lineage>
        <taxon>Eukaryota</taxon>
        <taxon>Sar</taxon>
        <taxon>Rhizaria</taxon>
        <taxon>Endomyxa</taxon>
        <taxon>Ascetosporea</taxon>
        <taxon>Haplosporida</taxon>
        <taxon>Bonamia</taxon>
    </lineage>
</organism>
<dbReference type="SUPFAM" id="SSF55753">
    <property type="entry name" value="Actin depolymerizing proteins"/>
    <property type="match status" value="1"/>
</dbReference>
<dbReference type="Gene3D" id="3.40.20.10">
    <property type="entry name" value="Severin"/>
    <property type="match status" value="1"/>
</dbReference>
<name>A0ABV2AIF5_9EUKA</name>
<feature type="domain" description="ADF-H" evidence="1">
    <location>
        <begin position="1"/>
        <end position="126"/>
    </location>
</feature>
<dbReference type="EMBL" id="JBDODL010000294">
    <property type="protein sequence ID" value="MES1919457.1"/>
    <property type="molecule type" value="Genomic_DNA"/>
</dbReference>
<gene>
    <name evidence="2" type="ORF">MHBO_001287</name>
</gene>
<proteinExistence type="predicted"/>
<dbReference type="Proteomes" id="UP001439008">
    <property type="component" value="Unassembled WGS sequence"/>
</dbReference>
<dbReference type="PROSITE" id="PS51263">
    <property type="entry name" value="ADF_H"/>
    <property type="match status" value="1"/>
</dbReference>
<evidence type="ECO:0000313" key="3">
    <source>
        <dbReference type="Proteomes" id="UP001439008"/>
    </source>
</evidence>
<reference evidence="2 3" key="1">
    <citation type="journal article" date="2024" name="BMC Biol.">
        <title>Comparative genomics of Ascetosporea gives new insight into the evolutionary basis for animal parasitism in Rhizaria.</title>
        <authorList>
            <person name="Hiltunen Thoren M."/>
            <person name="Onut-Brannstrom I."/>
            <person name="Alfjorden A."/>
            <person name="Peckova H."/>
            <person name="Swords F."/>
            <person name="Hooper C."/>
            <person name="Holzer A.S."/>
            <person name="Bass D."/>
            <person name="Burki F."/>
        </authorList>
    </citation>
    <scope>NUCLEOTIDE SEQUENCE [LARGE SCALE GENOMIC DNA]</scope>
    <source>
        <strain evidence="2">20-A016</strain>
    </source>
</reference>
<sequence length="126" mass="14064">MTTSFSDNCHSAYSEFKTKDIKTNYLVFSVEKNGSNHKIDVSRKGEDGLTGLKDLLSSEYDDKVAFAVIRVNGVDNKNELVSTRNKFIFICFVGSKTPVRVRGAASFLSPQVQNFLGSFVQYTSFL</sequence>
<protein>
    <recommendedName>
        <fullName evidence="1">ADF-H domain-containing protein</fullName>
    </recommendedName>
</protein>
<comment type="caution">
    <text evidence="2">The sequence shown here is derived from an EMBL/GenBank/DDBJ whole genome shotgun (WGS) entry which is preliminary data.</text>
</comment>
<accession>A0ABV2AIF5</accession>
<evidence type="ECO:0000313" key="2">
    <source>
        <dbReference type="EMBL" id="MES1919457.1"/>
    </source>
</evidence>
<evidence type="ECO:0000259" key="1">
    <source>
        <dbReference type="PROSITE" id="PS51263"/>
    </source>
</evidence>
<dbReference type="InterPro" id="IPR002108">
    <property type="entry name" value="ADF-H"/>
</dbReference>
<keyword evidence="3" id="KW-1185">Reference proteome</keyword>
<dbReference type="Pfam" id="PF00241">
    <property type="entry name" value="Cofilin_ADF"/>
    <property type="match status" value="1"/>
</dbReference>